<gene>
    <name evidence="1" type="ORF">NE237_028468</name>
</gene>
<protein>
    <submittedName>
        <fullName evidence="1">Uncharacterized protein</fullName>
    </submittedName>
</protein>
<dbReference type="Proteomes" id="UP001141806">
    <property type="component" value="Unassembled WGS sequence"/>
</dbReference>
<reference evidence="1" key="1">
    <citation type="journal article" date="2023" name="Plant J.">
        <title>The genome of the king protea, Protea cynaroides.</title>
        <authorList>
            <person name="Chang J."/>
            <person name="Duong T.A."/>
            <person name="Schoeman C."/>
            <person name="Ma X."/>
            <person name="Roodt D."/>
            <person name="Barker N."/>
            <person name="Li Z."/>
            <person name="Van de Peer Y."/>
            <person name="Mizrachi E."/>
        </authorList>
    </citation>
    <scope>NUCLEOTIDE SEQUENCE</scope>
    <source>
        <tissue evidence="1">Young leaves</tissue>
    </source>
</reference>
<name>A0A9Q0GPF6_9MAGN</name>
<organism evidence="1 2">
    <name type="scientific">Protea cynaroides</name>
    <dbReference type="NCBI Taxonomy" id="273540"/>
    <lineage>
        <taxon>Eukaryota</taxon>
        <taxon>Viridiplantae</taxon>
        <taxon>Streptophyta</taxon>
        <taxon>Embryophyta</taxon>
        <taxon>Tracheophyta</taxon>
        <taxon>Spermatophyta</taxon>
        <taxon>Magnoliopsida</taxon>
        <taxon>Proteales</taxon>
        <taxon>Proteaceae</taxon>
        <taxon>Protea</taxon>
    </lineage>
</organism>
<proteinExistence type="predicted"/>
<evidence type="ECO:0000313" key="1">
    <source>
        <dbReference type="EMBL" id="KAJ4951636.1"/>
    </source>
</evidence>
<comment type="caution">
    <text evidence="1">The sequence shown here is derived from an EMBL/GenBank/DDBJ whole genome shotgun (WGS) entry which is preliminary data.</text>
</comment>
<evidence type="ECO:0000313" key="2">
    <source>
        <dbReference type="Proteomes" id="UP001141806"/>
    </source>
</evidence>
<accession>A0A9Q0GPF6</accession>
<dbReference type="EMBL" id="JAMYWD010000012">
    <property type="protein sequence ID" value="KAJ4951636.1"/>
    <property type="molecule type" value="Genomic_DNA"/>
</dbReference>
<sequence length="141" mass="14804">MVVLLLRNGGETTVGKGAGAEVGCTALVIQLLKLRNISFSSGESLKIGGSYNDGLVRRIMNILIKPSRVRNVPWILHPKGKGFDDNGEGLVGVTQRTHVIPNASEFLVMVVLGDVTSSGFDAIAADITGDVSSTVVEAVND</sequence>
<dbReference type="AlphaFoldDB" id="A0A9Q0GPF6"/>
<keyword evidence="2" id="KW-1185">Reference proteome</keyword>